<dbReference type="Gene3D" id="3.90.550.10">
    <property type="entry name" value="Spore Coat Polysaccharide Biosynthesis Protein SpsA, Chain A"/>
    <property type="match status" value="1"/>
</dbReference>
<comment type="subcellular location">
    <subcellularLocation>
        <location evidence="6">Cytoplasm</location>
    </subcellularLocation>
</comment>
<comment type="domain">
    <text evidence="6">The N-terminal domain determines nucleotide recognition and specific binding, while the C-terminal domain determines the specific binding to the target protein.</text>
</comment>
<evidence type="ECO:0000313" key="8">
    <source>
        <dbReference type="EMBL" id="GGB57451.1"/>
    </source>
</evidence>
<gene>
    <name evidence="6 8" type="primary">mobA</name>
    <name evidence="8" type="ORF">GCM10011503_02290</name>
</gene>
<keyword evidence="6" id="KW-0963">Cytoplasm</keyword>
<dbReference type="Pfam" id="PF12804">
    <property type="entry name" value="NTP_transf_3"/>
    <property type="match status" value="1"/>
</dbReference>
<dbReference type="PANTHER" id="PTHR19136">
    <property type="entry name" value="MOLYBDENUM COFACTOR GUANYLYLTRANSFERASE"/>
    <property type="match status" value="1"/>
</dbReference>
<evidence type="ECO:0000256" key="4">
    <source>
        <dbReference type="ARBA" id="ARBA00023134"/>
    </source>
</evidence>
<feature type="binding site" evidence="6">
    <location>
        <position position="70"/>
    </location>
    <ligand>
        <name>GTP</name>
        <dbReference type="ChEBI" id="CHEBI:37565"/>
    </ligand>
</feature>
<protein>
    <recommendedName>
        <fullName evidence="6">Molybdenum cofactor guanylyltransferase</fullName>
        <shortName evidence="6">MoCo guanylyltransferase</shortName>
        <ecNumber evidence="6">2.7.7.77</ecNumber>
    </recommendedName>
    <alternativeName>
        <fullName evidence="6">GTP:molybdopterin guanylyltransferase</fullName>
    </alternativeName>
    <alternativeName>
        <fullName evidence="6">Mo-MPT guanylyltransferase</fullName>
    </alternativeName>
    <alternativeName>
        <fullName evidence="6">Molybdopterin guanylyltransferase</fullName>
    </alternativeName>
    <alternativeName>
        <fullName evidence="6">Molybdopterin-guanine dinucleotide synthase</fullName>
        <shortName evidence="6">MGD synthase</shortName>
    </alternativeName>
</protein>
<evidence type="ECO:0000256" key="3">
    <source>
        <dbReference type="ARBA" id="ARBA00022842"/>
    </source>
</evidence>
<feature type="binding site" evidence="6">
    <location>
        <position position="107"/>
    </location>
    <ligand>
        <name>GTP</name>
        <dbReference type="ChEBI" id="CHEBI:37565"/>
    </ligand>
</feature>
<keyword evidence="8" id="KW-0548">Nucleotidyltransferase</keyword>
<keyword evidence="4 6" id="KW-0342">GTP-binding</keyword>
<accession>A0ABQ1J322</accession>
<keyword evidence="1 6" id="KW-0808">Transferase</keyword>
<comment type="cofactor">
    <cofactor evidence="6">
        <name>Mg(2+)</name>
        <dbReference type="ChEBI" id="CHEBI:18420"/>
    </cofactor>
</comment>
<dbReference type="EMBL" id="BMKF01000001">
    <property type="protein sequence ID" value="GGB57451.1"/>
    <property type="molecule type" value="Genomic_DNA"/>
</dbReference>
<dbReference type="HAMAP" id="MF_00316">
    <property type="entry name" value="MobA"/>
    <property type="match status" value="1"/>
</dbReference>
<dbReference type="InterPro" id="IPR025877">
    <property type="entry name" value="MobA-like_NTP_Trfase"/>
</dbReference>
<dbReference type="Proteomes" id="UP000628854">
    <property type="component" value="Unassembled WGS sequence"/>
</dbReference>
<comment type="similarity">
    <text evidence="6">Belongs to the MobA family.</text>
</comment>
<name>A0ABQ1J322_9PROT</name>
<keyword evidence="6" id="KW-0479">Metal-binding</keyword>
<dbReference type="PANTHER" id="PTHR19136:SF52">
    <property type="entry name" value="2,3,4,5-TETRAHYDROPYRIDINE-2,6-DICARBOXYLATE N-SUCCINYLTRANSFERASE"/>
    <property type="match status" value="1"/>
</dbReference>
<comment type="function">
    <text evidence="6">Transfers a GMP moiety from GTP to Mo-molybdopterin (Mo-MPT) cofactor (Moco or molybdenum cofactor) to form Mo-molybdopterin guanine dinucleotide (Mo-MGD) cofactor.</text>
</comment>
<keyword evidence="9" id="KW-1185">Reference proteome</keyword>
<dbReference type="InterPro" id="IPR013482">
    <property type="entry name" value="Molybde_CF_guanTrfase"/>
</dbReference>
<dbReference type="InterPro" id="IPR029044">
    <property type="entry name" value="Nucleotide-diphossugar_trans"/>
</dbReference>
<evidence type="ECO:0000256" key="2">
    <source>
        <dbReference type="ARBA" id="ARBA00022741"/>
    </source>
</evidence>
<comment type="caution">
    <text evidence="8">The sequence shown here is derived from an EMBL/GenBank/DDBJ whole genome shotgun (WGS) entry which is preliminary data.</text>
</comment>
<comment type="caution">
    <text evidence="6">Lacks conserved residue(s) required for the propagation of feature annotation.</text>
</comment>
<evidence type="ECO:0000259" key="7">
    <source>
        <dbReference type="Pfam" id="PF12804"/>
    </source>
</evidence>
<evidence type="ECO:0000313" key="9">
    <source>
        <dbReference type="Proteomes" id="UP000628854"/>
    </source>
</evidence>
<dbReference type="EC" id="2.7.7.77" evidence="6"/>
<dbReference type="SUPFAM" id="SSF53448">
    <property type="entry name" value="Nucleotide-diphospho-sugar transferases"/>
    <property type="match status" value="1"/>
</dbReference>
<dbReference type="RefSeq" id="WP_084394242.1">
    <property type="nucleotide sequence ID" value="NZ_BMKF01000001.1"/>
</dbReference>
<dbReference type="GO" id="GO:0016779">
    <property type="term" value="F:nucleotidyltransferase activity"/>
    <property type="evidence" value="ECO:0007669"/>
    <property type="project" value="UniProtKB-KW"/>
</dbReference>
<reference evidence="9" key="1">
    <citation type="journal article" date="2019" name="Int. J. Syst. Evol. Microbiol.">
        <title>The Global Catalogue of Microorganisms (GCM) 10K type strain sequencing project: providing services to taxonomists for standard genome sequencing and annotation.</title>
        <authorList>
            <consortium name="The Broad Institute Genomics Platform"/>
            <consortium name="The Broad Institute Genome Sequencing Center for Infectious Disease"/>
            <person name="Wu L."/>
            <person name="Ma J."/>
        </authorList>
    </citation>
    <scope>NUCLEOTIDE SEQUENCE [LARGE SCALE GENOMIC DNA]</scope>
    <source>
        <strain evidence="9">CGMCC 1.15928</strain>
    </source>
</reference>
<sequence>MPMKIIGCILAGGRGLRLGGRDKAVVELAGGPLWSLVAAKLTGKVDALAVLAPERPAWLERDSSIAFIADQVPGQESIGPAGGLLAALGFAHYRHGGESAVLTAPVDAPFFPDELPELLKESIGQAKAAIVEADGRLHPTFGLWTCAALEDFRACVDEGELALHKIADRLGARRVSIEAGSDRFLNINTPEDLDRAESLVRTMPD</sequence>
<feature type="binding site" evidence="6">
    <location>
        <position position="107"/>
    </location>
    <ligand>
        <name>Mg(2+)</name>
        <dbReference type="ChEBI" id="CHEBI:18420"/>
    </ligand>
</feature>
<comment type="subunit">
    <text evidence="6">Monomer.</text>
</comment>
<proteinExistence type="inferred from homology"/>
<organism evidence="8 9">
    <name type="scientific">Henriciella pelagia</name>
    <dbReference type="NCBI Taxonomy" id="1977912"/>
    <lineage>
        <taxon>Bacteria</taxon>
        <taxon>Pseudomonadati</taxon>
        <taxon>Pseudomonadota</taxon>
        <taxon>Alphaproteobacteria</taxon>
        <taxon>Hyphomonadales</taxon>
        <taxon>Hyphomonadaceae</taxon>
        <taxon>Henriciella</taxon>
    </lineage>
</organism>
<feature type="domain" description="MobA-like NTP transferase" evidence="7">
    <location>
        <begin position="7"/>
        <end position="159"/>
    </location>
</feature>
<evidence type="ECO:0000256" key="5">
    <source>
        <dbReference type="ARBA" id="ARBA00023150"/>
    </source>
</evidence>
<feature type="binding site" evidence="6">
    <location>
        <begin position="10"/>
        <end position="12"/>
    </location>
    <ligand>
        <name>GTP</name>
        <dbReference type="ChEBI" id="CHEBI:37565"/>
    </ligand>
</feature>
<keyword evidence="2 6" id="KW-0547">Nucleotide-binding</keyword>
<keyword evidence="3 6" id="KW-0460">Magnesium</keyword>
<feature type="binding site" evidence="6">
    <location>
        <position position="23"/>
    </location>
    <ligand>
        <name>GTP</name>
        <dbReference type="ChEBI" id="CHEBI:37565"/>
    </ligand>
</feature>
<keyword evidence="5 6" id="KW-0501">Molybdenum cofactor biosynthesis</keyword>
<comment type="catalytic activity">
    <reaction evidence="6">
        <text>Mo-molybdopterin + GTP + H(+) = Mo-molybdopterin guanine dinucleotide + diphosphate</text>
        <dbReference type="Rhea" id="RHEA:34243"/>
        <dbReference type="ChEBI" id="CHEBI:15378"/>
        <dbReference type="ChEBI" id="CHEBI:33019"/>
        <dbReference type="ChEBI" id="CHEBI:37565"/>
        <dbReference type="ChEBI" id="CHEBI:71302"/>
        <dbReference type="ChEBI" id="CHEBI:71310"/>
        <dbReference type="EC" id="2.7.7.77"/>
    </reaction>
</comment>
<evidence type="ECO:0000256" key="1">
    <source>
        <dbReference type="ARBA" id="ARBA00022679"/>
    </source>
</evidence>
<evidence type="ECO:0000256" key="6">
    <source>
        <dbReference type="HAMAP-Rule" id="MF_00316"/>
    </source>
</evidence>
<dbReference type="CDD" id="cd02503">
    <property type="entry name" value="MobA"/>
    <property type="match status" value="1"/>
</dbReference>